<dbReference type="EMBL" id="PKMF04000639">
    <property type="protein sequence ID" value="KAK7823282.1"/>
    <property type="molecule type" value="Genomic_DNA"/>
</dbReference>
<dbReference type="Proteomes" id="UP000237347">
    <property type="component" value="Unassembled WGS sequence"/>
</dbReference>
<gene>
    <name evidence="1" type="ORF">CFP56_035690</name>
</gene>
<dbReference type="AlphaFoldDB" id="A0AAW0J9T8"/>
<organism evidence="1 2">
    <name type="scientific">Quercus suber</name>
    <name type="common">Cork oak</name>
    <dbReference type="NCBI Taxonomy" id="58331"/>
    <lineage>
        <taxon>Eukaryota</taxon>
        <taxon>Viridiplantae</taxon>
        <taxon>Streptophyta</taxon>
        <taxon>Embryophyta</taxon>
        <taxon>Tracheophyta</taxon>
        <taxon>Spermatophyta</taxon>
        <taxon>Magnoliopsida</taxon>
        <taxon>eudicotyledons</taxon>
        <taxon>Gunneridae</taxon>
        <taxon>Pentapetalae</taxon>
        <taxon>rosids</taxon>
        <taxon>fabids</taxon>
        <taxon>Fagales</taxon>
        <taxon>Fagaceae</taxon>
        <taxon>Quercus</taxon>
    </lineage>
</organism>
<evidence type="ECO:0000313" key="1">
    <source>
        <dbReference type="EMBL" id="KAK7823282.1"/>
    </source>
</evidence>
<sequence length="136" mass="15198">MKVMSVFFARWKRLKCTTEHATHVLCTYCMSLTSRQPNQVSCLCWGPSLQIVWELYKSMLGSQPAYCTVESHLKILAKCELGSEIHTDCMVGLKAIEEIGRLTMDNARATGNTSELATGLVQRVGGRRRRGSRQSG</sequence>
<comment type="caution">
    <text evidence="1">The sequence shown here is derived from an EMBL/GenBank/DDBJ whole genome shotgun (WGS) entry which is preliminary data.</text>
</comment>
<proteinExistence type="predicted"/>
<keyword evidence="2" id="KW-1185">Reference proteome</keyword>
<accession>A0AAW0J9T8</accession>
<name>A0AAW0J9T8_QUESU</name>
<reference evidence="1 2" key="1">
    <citation type="journal article" date="2018" name="Sci. Data">
        <title>The draft genome sequence of cork oak.</title>
        <authorList>
            <person name="Ramos A.M."/>
            <person name="Usie A."/>
            <person name="Barbosa P."/>
            <person name="Barros P.M."/>
            <person name="Capote T."/>
            <person name="Chaves I."/>
            <person name="Simoes F."/>
            <person name="Abreu I."/>
            <person name="Carrasquinho I."/>
            <person name="Faro C."/>
            <person name="Guimaraes J.B."/>
            <person name="Mendonca D."/>
            <person name="Nobrega F."/>
            <person name="Rodrigues L."/>
            <person name="Saibo N.J.M."/>
            <person name="Varela M.C."/>
            <person name="Egas C."/>
            <person name="Matos J."/>
            <person name="Miguel C.M."/>
            <person name="Oliveira M.M."/>
            <person name="Ricardo C.P."/>
            <person name="Goncalves S."/>
        </authorList>
    </citation>
    <scope>NUCLEOTIDE SEQUENCE [LARGE SCALE GENOMIC DNA]</scope>
    <source>
        <strain evidence="2">cv. HL8</strain>
    </source>
</reference>
<protein>
    <submittedName>
        <fullName evidence="1">Uncharacterized protein</fullName>
    </submittedName>
</protein>
<evidence type="ECO:0000313" key="2">
    <source>
        <dbReference type="Proteomes" id="UP000237347"/>
    </source>
</evidence>